<reference evidence="4" key="1">
    <citation type="submission" date="2023-06" db="EMBL/GenBank/DDBJ databases">
        <authorList>
            <person name="Delattre M."/>
        </authorList>
    </citation>
    <scope>NUCLEOTIDE SEQUENCE</scope>
    <source>
        <strain evidence="4">AF72</strain>
    </source>
</reference>
<dbReference type="EMBL" id="CATQJA010002662">
    <property type="protein sequence ID" value="CAJ0580653.1"/>
    <property type="molecule type" value="Genomic_DNA"/>
</dbReference>
<feature type="chain" id="PRO_5041223154" description="Nose resistant-to-fluoxetine protein N-terminal domain-containing protein" evidence="2">
    <location>
        <begin position="20"/>
        <end position="696"/>
    </location>
</feature>
<organism evidence="4 5">
    <name type="scientific">Mesorhabditis spiculigera</name>
    <dbReference type="NCBI Taxonomy" id="96644"/>
    <lineage>
        <taxon>Eukaryota</taxon>
        <taxon>Metazoa</taxon>
        <taxon>Ecdysozoa</taxon>
        <taxon>Nematoda</taxon>
        <taxon>Chromadorea</taxon>
        <taxon>Rhabditida</taxon>
        <taxon>Rhabditina</taxon>
        <taxon>Rhabditomorpha</taxon>
        <taxon>Rhabditoidea</taxon>
        <taxon>Rhabditidae</taxon>
        <taxon>Mesorhabditinae</taxon>
        <taxon>Mesorhabditis</taxon>
    </lineage>
</organism>
<protein>
    <recommendedName>
        <fullName evidence="3">Nose resistant-to-fluoxetine protein N-terminal domain-containing protein</fullName>
    </recommendedName>
</protein>
<feature type="domain" description="Nose resistant-to-fluoxetine protein N-terminal" evidence="3">
    <location>
        <begin position="73"/>
        <end position="212"/>
    </location>
</feature>
<keyword evidence="1" id="KW-0812">Transmembrane</keyword>
<dbReference type="InterPro" id="IPR052728">
    <property type="entry name" value="O2_lipid_transport_reg"/>
</dbReference>
<feature type="transmembrane region" description="Helical" evidence="1">
    <location>
        <begin position="578"/>
        <end position="601"/>
    </location>
</feature>
<proteinExistence type="predicted"/>
<evidence type="ECO:0000313" key="4">
    <source>
        <dbReference type="EMBL" id="CAJ0580653.1"/>
    </source>
</evidence>
<dbReference type="InterPro" id="IPR006621">
    <property type="entry name" value="Nose-resist-to-fluoxetine_N"/>
</dbReference>
<feature type="transmembrane region" description="Helical" evidence="1">
    <location>
        <begin position="277"/>
        <end position="297"/>
    </location>
</feature>
<feature type="transmembrane region" description="Helical" evidence="1">
    <location>
        <begin position="482"/>
        <end position="508"/>
    </location>
</feature>
<sequence>MVWALNVGLLFLAIAGSDGCFLCPLREPPRPRPLDQFELPTLGKMPSTDKVPPLCDYSKKLPVNGSCQEAFERLLCSAETFYSAIVKGCPGSDDPDACSSCSRGKDASTWVVGWFDSLGKPPSGISDGNYYWLGDYEICHDLRAKQKFMGQYCRVELEIPDALVEAGCQQTDPLAIILGVCFPAECSKAELTAVSSSLVPYKLTVDCEVHTEWSMAAKIFLTLTGIWVFVVLVCTAAHIRNPDLGLVFYCLSLQVNGARALSTKRDYQLHAQQGLEFLTYLVLIIGIVYSYMLPYIENVSFAFDAVSDARMHLVNNYSYHIDGLLALTSLFTTSLLMGHILSYKDIFRAVIRKLARFMPSYAFIIAFMGIVFANVASGPLWIHGDLVKRCESSWWKNLLLINNFYGVKETCVDFGHVISLEAQCFAVLIVLICLAYHRPVIAQGVAVTLTILSIIVTFYIILTNALPPAPMLSAEPVDTFKIEFLLSNVVIAFLPRLSAYMIGFLYYFRFNFSETEEGSIDANGNEKIVHKNRWQAYLLAAATCLVVSGVAFGVLGYASTNHGATLWLAAYGSLHRPAWAFAVISLLWLCQNKTFSELNAFLSWRLFSPLSKLTYQALIIAEPLVLYFYSAMHRPTHATHWSSIYTAVSTAAVAYLFALLIDIFLARPLRNLIYSRSIHRRRYTIPGRTNSLRTGV</sequence>
<feature type="transmembrane region" description="Helical" evidence="1">
    <location>
        <begin position="361"/>
        <end position="382"/>
    </location>
</feature>
<accession>A0AA36G791</accession>
<dbReference type="PANTHER" id="PTHR11161">
    <property type="entry name" value="O-ACYLTRANSFERASE"/>
    <property type="match status" value="1"/>
</dbReference>
<feature type="transmembrane region" description="Helical" evidence="1">
    <location>
        <begin position="613"/>
        <end position="632"/>
    </location>
</feature>
<gene>
    <name evidence="4" type="ORF">MSPICULIGERA_LOCUS18845</name>
</gene>
<dbReference type="Pfam" id="PF20146">
    <property type="entry name" value="NRF"/>
    <property type="match status" value="1"/>
</dbReference>
<feature type="transmembrane region" description="Helical" evidence="1">
    <location>
        <begin position="644"/>
        <end position="666"/>
    </location>
</feature>
<feature type="non-terminal residue" evidence="4">
    <location>
        <position position="1"/>
    </location>
</feature>
<evidence type="ECO:0000313" key="5">
    <source>
        <dbReference type="Proteomes" id="UP001177023"/>
    </source>
</evidence>
<dbReference type="SMART" id="SM00703">
    <property type="entry name" value="NRF"/>
    <property type="match status" value="1"/>
</dbReference>
<keyword evidence="2" id="KW-0732">Signal</keyword>
<dbReference type="Proteomes" id="UP001177023">
    <property type="component" value="Unassembled WGS sequence"/>
</dbReference>
<feature type="signal peptide" evidence="2">
    <location>
        <begin position="1"/>
        <end position="19"/>
    </location>
</feature>
<feature type="transmembrane region" description="Helical" evidence="1">
    <location>
        <begin position="219"/>
        <end position="239"/>
    </location>
</feature>
<name>A0AA36G791_9BILA</name>
<feature type="transmembrane region" description="Helical" evidence="1">
    <location>
        <begin position="414"/>
        <end position="434"/>
    </location>
</feature>
<evidence type="ECO:0000256" key="2">
    <source>
        <dbReference type="SAM" id="SignalP"/>
    </source>
</evidence>
<feature type="transmembrane region" description="Helical" evidence="1">
    <location>
        <begin position="536"/>
        <end position="558"/>
    </location>
</feature>
<keyword evidence="1" id="KW-0472">Membrane</keyword>
<evidence type="ECO:0000256" key="1">
    <source>
        <dbReference type="SAM" id="Phobius"/>
    </source>
</evidence>
<feature type="transmembrane region" description="Helical" evidence="1">
    <location>
        <begin position="441"/>
        <end position="462"/>
    </location>
</feature>
<keyword evidence="1" id="KW-1133">Transmembrane helix</keyword>
<dbReference type="AlphaFoldDB" id="A0AA36G791"/>
<dbReference type="PANTHER" id="PTHR11161:SF14">
    <property type="entry name" value="NOSE RESISTANT-TO-FLUOXETINE PROTEIN N-TERMINAL DOMAIN-CONTAINING PROTEIN"/>
    <property type="match status" value="1"/>
</dbReference>
<evidence type="ECO:0000259" key="3">
    <source>
        <dbReference type="SMART" id="SM00703"/>
    </source>
</evidence>
<keyword evidence="5" id="KW-1185">Reference proteome</keyword>
<feature type="transmembrane region" description="Helical" evidence="1">
    <location>
        <begin position="317"/>
        <end position="341"/>
    </location>
</feature>
<comment type="caution">
    <text evidence="4">The sequence shown here is derived from an EMBL/GenBank/DDBJ whole genome shotgun (WGS) entry which is preliminary data.</text>
</comment>